<dbReference type="Gene3D" id="3.30.40.10">
    <property type="entry name" value="Zinc/RING finger domain, C3HC4 (zinc finger)"/>
    <property type="match status" value="1"/>
</dbReference>
<dbReference type="InterPro" id="IPR052667">
    <property type="entry name" value="E3_ubiquitin-ligase_RING"/>
</dbReference>
<keyword evidence="2 4" id="KW-0863">Zinc-finger</keyword>
<dbReference type="SMART" id="SM00184">
    <property type="entry name" value="RING"/>
    <property type="match status" value="1"/>
</dbReference>
<evidence type="ECO:0000313" key="7">
    <source>
        <dbReference type="EMBL" id="EFO98930.1"/>
    </source>
</evidence>
<evidence type="ECO:0000256" key="1">
    <source>
        <dbReference type="ARBA" id="ARBA00022723"/>
    </source>
</evidence>
<sequence>MTLLYNCTFRSCKAASNGFIRHLLIVVLSLISTCIFTPRGLVNVILFLTFLFLVLQVVLTIMSQEGYLKDGGKCYKIGYLGVLLCAIAPYLVFAKYGIASENAVYGFYIFHFKSLFLYLSFMLPNTERLVLGVEREHEDISEYFRSNLQWILIIFLSSVWYFKVWFSPYPVVYLQIMHTAVQIIVLSDFWIVWFVERNKRKVELETKKEEENFCFEQEKSILRYNKLKCSVCKSFYHESIERRTPQMLECRHTFCQGCTKKLSKNLYIICPICWEDTNSEFDINFLKTIRLARKFLTITQVISTRTENVPNSIRNDYLSIQQSAVY</sequence>
<organism evidence="8">
    <name type="scientific">Caenorhabditis remanei</name>
    <name type="common">Caenorhabditis vulgaris</name>
    <dbReference type="NCBI Taxonomy" id="31234"/>
    <lineage>
        <taxon>Eukaryota</taxon>
        <taxon>Metazoa</taxon>
        <taxon>Ecdysozoa</taxon>
        <taxon>Nematoda</taxon>
        <taxon>Chromadorea</taxon>
        <taxon>Rhabditida</taxon>
        <taxon>Rhabditina</taxon>
        <taxon>Rhabditomorpha</taxon>
        <taxon>Rhabditoidea</taxon>
        <taxon>Rhabditidae</taxon>
        <taxon>Peloderinae</taxon>
        <taxon>Caenorhabditis</taxon>
    </lineage>
</organism>
<dbReference type="AlphaFoldDB" id="E3MD68"/>
<dbReference type="GO" id="GO:0008270">
    <property type="term" value="F:zinc ion binding"/>
    <property type="evidence" value="ECO:0007669"/>
    <property type="project" value="UniProtKB-KW"/>
</dbReference>
<dbReference type="GeneID" id="9807241"/>
<dbReference type="STRING" id="31234.E3MD68"/>
<evidence type="ECO:0000256" key="5">
    <source>
        <dbReference type="SAM" id="Phobius"/>
    </source>
</evidence>
<dbReference type="EMBL" id="DS268436">
    <property type="protein sequence ID" value="EFO98930.1"/>
    <property type="molecule type" value="Genomic_DNA"/>
</dbReference>
<protein>
    <recommendedName>
        <fullName evidence="6">RING-type domain-containing protein</fullName>
    </recommendedName>
</protein>
<feature type="transmembrane region" description="Helical" evidence="5">
    <location>
        <begin position="74"/>
        <end position="93"/>
    </location>
</feature>
<evidence type="ECO:0000256" key="2">
    <source>
        <dbReference type="ARBA" id="ARBA00022771"/>
    </source>
</evidence>
<evidence type="ECO:0000313" key="8">
    <source>
        <dbReference type="Proteomes" id="UP000008281"/>
    </source>
</evidence>
<feature type="domain" description="RING-type" evidence="6">
    <location>
        <begin position="229"/>
        <end position="273"/>
    </location>
</feature>
<dbReference type="RefSeq" id="XP_003105922.2">
    <property type="nucleotide sequence ID" value="XM_003105874.2"/>
</dbReference>
<dbReference type="PROSITE" id="PS50089">
    <property type="entry name" value="ZF_RING_2"/>
    <property type="match status" value="1"/>
</dbReference>
<dbReference type="SUPFAM" id="SSF57850">
    <property type="entry name" value="RING/U-box"/>
    <property type="match status" value="1"/>
</dbReference>
<dbReference type="InterPro" id="IPR001841">
    <property type="entry name" value="Znf_RING"/>
</dbReference>
<dbReference type="HOGENOM" id="CLU_853207_0_0_1"/>
<keyword evidence="5" id="KW-1133">Transmembrane helix</keyword>
<evidence type="ECO:0000256" key="4">
    <source>
        <dbReference type="PROSITE-ProRule" id="PRU00175"/>
    </source>
</evidence>
<dbReference type="KEGG" id="crq:GCK72_017011"/>
<keyword evidence="5" id="KW-0472">Membrane</keyword>
<gene>
    <name evidence="7" type="ORF">CRE_19663</name>
</gene>
<reference evidence="7" key="1">
    <citation type="submission" date="2007-07" db="EMBL/GenBank/DDBJ databases">
        <title>PCAP assembly of the Caenorhabditis remanei genome.</title>
        <authorList>
            <consortium name="The Caenorhabditis remanei Sequencing Consortium"/>
            <person name="Wilson R.K."/>
        </authorList>
    </citation>
    <scope>NUCLEOTIDE SEQUENCE [LARGE SCALE GENOMIC DNA]</scope>
    <source>
        <strain evidence="7">PB4641</strain>
    </source>
</reference>
<feature type="transmembrane region" description="Helical" evidence="5">
    <location>
        <begin position="172"/>
        <end position="195"/>
    </location>
</feature>
<feature type="transmembrane region" description="Helical" evidence="5">
    <location>
        <begin position="44"/>
        <end position="62"/>
    </location>
</feature>
<dbReference type="InterPro" id="IPR027370">
    <property type="entry name" value="Znf-RING_euk"/>
</dbReference>
<dbReference type="eggNOG" id="KOG4185">
    <property type="taxonomic scope" value="Eukaryota"/>
</dbReference>
<dbReference type="InParanoid" id="E3MD68"/>
<dbReference type="PANTHER" id="PTHR47156:SF10">
    <property type="entry name" value="E3 UBIQUITIN-PROTEIN LIGASE TRIM-21-RELATED"/>
    <property type="match status" value="1"/>
</dbReference>
<evidence type="ECO:0000259" key="6">
    <source>
        <dbReference type="PROSITE" id="PS50089"/>
    </source>
</evidence>
<keyword evidence="5" id="KW-0812">Transmembrane</keyword>
<dbReference type="CTD" id="9807241"/>
<dbReference type="Pfam" id="PF13445">
    <property type="entry name" value="zf-RING_UBOX"/>
    <property type="match status" value="1"/>
</dbReference>
<keyword evidence="8" id="KW-1185">Reference proteome</keyword>
<feature type="transmembrane region" description="Helical" evidence="5">
    <location>
        <begin position="105"/>
        <end position="126"/>
    </location>
</feature>
<keyword evidence="1" id="KW-0479">Metal-binding</keyword>
<dbReference type="Proteomes" id="UP000008281">
    <property type="component" value="Unassembled WGS sequence"/>
</dbReference>
<accession>E3MD68</accession>
<evidence type="ECO:0000256" key="3">
    <source>
        <dbReference type="ARBA" id="ARBA00022833"/>
    </source>
</evidence>
<dbReference type="InterPro" id="IPR013083">
    <property type="entry name" value="Znf_RING/FYVE/PHD"/>
</dbReference>
<name>E3MD68_CAERE</name>
<dbReference type="OrthoDB" id="654191at2759"/>
<proteinExistence type="predicted"/>
<dbReference type="PANTHER" id="PTHR47156">
    <property type="entry name" value="PROTEIN CBG20824"/>
    <property type="match status" value="1"/>
</dbReference>
<keyword evidence="3" id="KW-0862">Zinc</keyword>